<keyword evidence="4" id="KW-0443">Lipid metabolism</keyword>
<keyword evidence="3" id="KW-0442">Lipid degradation</keyword>
<evidence type="ECO:0000256" key="2">
    <source>
        <dbReference type="ARBA" id="ARBA00022801"/>
    </source>
</evidence>
<feature type="compositionally biased region" description="Polar residues" evidence="5">
    <location>
        <begin position="88"/>
        <end position="100"/>
    </location>
</feature>
<evidence type="ECO:0000313" key="7">
    <source>
        <dbReference type="Proteomes" id="UP001164746"/>
    </source>
</evidence>
<feature type="region of interest" description="Disordered" evidence="5">
    <location>
        <begin position="242"/>
        <end position="262"/>
    </location>
</feature>
<sequence length="486" mass="54586">MIVKAYHIISGHGGGDLGNGDVMDGWTTARAVKGIERRLHHVTTCISLPMVDSDDEANSDEDDFKIGVGSGEDSISHSSASSDDGLCVNTQSNDNKNPINGSYELLRTFQNDDIKDKPENVRKHLPPGSGPHSVGCLDIMEDNCEEGTFFRIFYPTEKTDIFYGHGYAKFLRCNPRDVYIPVLWQAPVLAGDRKFPLVVFSHGLGGNRTAYSTYCTELASQGFVVAALEHKDGSASMTYHLKTDHHGRDSTSRHGKSSMPRSHSCKEEWQSFEHVDNMGINWDDYHYRNRQLMHRAGECSRVLDMLTSINAGQSGRLDLDRASVIGHSFGATTVAAALAEDTRFRLGIMLDAWMHPANQELCEKITQPVLLMQFEKFQWEENARQLLWLKSEKAERRFITLRGACHQAVSDFQFLVNKYFGKFMDVRCEMSPKLNMELIRRGTFAFLVKHLDLDNLVVDDDVLCAREEHVAEGVLWGRAVPPVPPS</sequence>
<organism evidence="6 7">
    <name type="scientific">Mya arenaria</name>
    <name type="common">Soft-shell clam</name>
    <dbReference type="NCBI Taxonomy" id="6604"/>
    <lineage>
        <taxon>Eukaryota</taxon>
        <taxon>Metazoa</taxon>
        <taxon>Spiralia</taxon>
        <taxon>Lophotrochozoa</taxon>
        <taxon>Mollusca</taxon>
        <taxon>Bivalvia</taxon>
        <taxon>Autobranchia</taxon>
        <taxon>Heteroconchia</taxon>
        <taxon>Euheterodonta</taxon>
        <taxon>Imparidentia</taxon>
        <taxon>Neoheterodontei</taxon>
        <taxon>Myida</taxon>
        <taxon>Myoidea</taxon>
        <taxon>Myidae</taxon>
        <taxon>Mya</taxon>
    </lineage>
</organism>
<dbReference type="EC" id="3.1.1.47" evidence="1"/>
<reference evidence="6" key="1">
    <citation type="submission" date="2022-11" db="EMBL/GenBank/DDBJ databases">
        <title>Centuries of genome instability and evolution in soft-shell clam transmissible cancer (bioRxiv).</title>
        <authorList>
            <person name="Hart S.F.M."/>
            <person name="Yonemitsu M.A."/>
            <person name="Giersch R.M."/>
            <person name="Beal B.F."/>
            <person name="Arriagada G."/>
            <person name="Davis B.W."/>
            <person name="Ostrander E.A."/>
            <person name="Goff S.P."/>
            <person name="Metzger M.J."/>
        </authorList>
    </citation>
    <scope>NUCLEOTIDE SEQUENCE</scope>
    <source>
        <strain evidence="6">MELC-2E11</strain>
        <tissue evidence="6">Siphon/mantle</tissue>
    </source>
</reference>
<protein>
    <recommendedName>
        <fullName evidence="1">1-alkyl-2-acetylglycerophosphocholine esterase</fullName>
        <ecNumber evidence="1">3.1.1.47</ecNumber>
    </recommendedName>
</protein>
<proteinExistence type="predicted"/>
<evidence type="ECO:0000256" key="1">
    <source>
        <dbReference type="ARBA" id="ARBA00013201"/>
    </source>
</evidence>
<feature type="compositionally biased region" description="Low complexity" evidence="5">
    <location>
        <begin position="71"/>
        <end position="85"/>
    </location>
</feature>
<feature type="compositionally biased region" description="Acidic residues" evidence="5">
    <location>
        <begin position="52"/>
        <end position="63"/>
    </location>
</feature>
<dbReference type="EMBL" id="CP111021">
    <property type="protein sequence ID" value="WAR17931.1"/>
    <property type="molecule type" value="Genomic_DNA"/>
</dbReference>
<dbReference type="Proteomes" id="UP001164746">
    <property type="component" value="Chromosome 10"/>
</dbReference>
<evidence type="ECO:0000256" key="3">
    <source>
        <dbReference type="ARBA" id="ARBA00022963"/>
    </source>
</evidence>
<gene>
    <name evidence="6" type="ORF">MAR_032525</name>
</gene>
<accession>A0ABY7FAV8</accession>
<evidence type="ECO:0000256" key="5">
    <source>
        <dbReference type="SAM" id="MobiDB-lite"/>
    </source>
</evidence>
<dbReference type="Gene3D" id="3.40.50.1820">
    <property type="entry name" value="alpha/beta hydrolase"/>
    <property type="match status" value="1"/>
</dbReference>
<name>A0ABY7FAV8_MYAAR</name>
<dbReference type="InterPro" id="IPR029058">
    <property type="entry name" value="AB_hydrolase_fold"/>
</dbReference>
<keyword evidence="7" id="KW-1185">Reference proteome</keyword>
<dbReference type="SUPFAM" id="SSF53474">
    <property type="entry name" value="alpha/beta-Hydrolases"/>
    <property type="match status" value="1"/>
</dbReference>
<dbReference type="PANTHER" id="PTHR10272:SF0">
    <property type="entry name" value="PLATELET-ACTIVATING FACTOR ACETYLHYDROLASE"/>
    <property type="match status" value="1"/>
</dbReference>
<evidence type="ECO:0000313" key="6">
    <source>
        <dbReference type="EMBL" id="WAR17931.1"/>
    </source>
</evidence>
<dbReference type="PANTHER" id="PTHR10272">
    <property type="entry name" value="PLATELET-ACTIVATING FACTOR ACETYLHYDROLASE"/>
    <property type="match status" value="1"/>
</dbReference>
<evidence type="ECO:0000256" key="4">
    <source>
        <dbReference type="ARBA" id="ARBA00023098"/>
    </source>
</evidence>
<feature type="region of interest" description="Disordered" evidence="5">
    <location>
        <begin position="51"/>
        <end position="101"/>
    </location>
</feature>
<keyword evidence="2" id="KW-0378">Hydrolase</keyword>
<dbReference type="Pfam" id="PF03403">
    <property type="entry name" value="PAF-AH_p_II"/>
    <property type="match status" value="2"/>
</dbReference>
<feature type="compositionally biased region" description="Basic and acidic residues" evidence="5">
    <location>
        <begin position="242"/>
        <end position="252"/>
    </location>
</feature>